<sequence length="499" mass="48590">MATSKQARRAAALTVATAAVVTLASSPATAVTGRADAGSSSASVGVRADKPAAKIPTVSSVSAKSGTTEGGTTVTITGSGFSGLEAGNAAAVKFGDVNAKSFTVVSDTKLTAVTPAGTAGAVVVKVTNSTGTSTGTATFTYRAPLGATFKDVTGAKPTGGTPVEVTVTGGTVGTTAKEFAAEKVTAKVGDASATVAWVDATHVKVTAPASTKTTAQKLTLIHDGVAGPASEATIRYAPGITGVMPAKVSTAGGETVTITGVGFSDEVTGVSFGEKKATSFTVKSATQITAVVPAGENGAAAVTVTSPGGTGSGLVTYRAPLGLKVAEGTVARASGGSVTLEVTGGTVGTTAKEFSAERITATVGTSKVTPAWVDATHVKLTMPASPAASGSVILLHDGVAGTAATVNYVPVVVSISATSDKVAGGAKVTVKIAGGEPTGAKDFKFGGAAALCTSMAANAYSCVVPKADKAGPTWVSFTASTGTASRFTPSATFNYTDLD</sequence>
<feature type="domain" description="IPT/TIG" evidence="3">
    <location>
        <begin position="237"/>
        <end position="318"/>
    </location>
</feature>
<dbReference type="InterPro" id="IPR013783">
    <property type="entry name" value="Ig-like_fold"/>
</dbReference>
<feature type="domain" description="IPT/TIG" evidence="3">
    <location>
        <begin position="55"/>
        <end position="142"/>
    </location>
</feature>
<evidence type="ECO:0000313" key="4">
    <source>
        <dbReference type="EMBL" id="GID69527.1"/>
    </source>
</evidence>
<evidence type="ECO:0000256" key="1">
    <source>
        <dbReference type="ARBA" id="ARBA00022729"/>
    </source>
</evidence>
<evidence type="ECO:0000313" key="5">
    <source>
        <dbReference type="Proteomes" id="UP000619479"/>
    </source>
</evidence>
<dbReference type="PANTHER" id="PTHR46769">
    <property type="entry name" value="POLYCYSTIC KIDNEY AND HEPATIC DISEASE 1 (AUTOSOMAL RECESSIVE)-LIKE 1"/>
    <property type="match status" value="1"/>
</dbReference>
<dbReference type="InterPro" id="IPR052387">
    <property type="entry name" value="Fibrocystin"/>
</dbReference>
<evidence type="ECO:0000256" key="2">
    <source>
        <dbReference type="SAM" id="SignalP"/>
    </source>
</evidence>
<organism evidence="4 5">
    <name type="scientific">Actinoplanes cyaneus</name>
    <dbReference type="NCBI Taxonomy" id="52696"/>
    <lineage>
        <taxon>Bacteria</taxon>
        <taxon>Bacillati</taxon>
        <taxon>Actinomycetota</taxon>
        <taxon>Actinomycetes</taxon>
        <taxon>Micromonosporales</taxon>
        <taxon>Micromonosporaceae</taxon>
        <taxon>Actinoplanes</taxon>
    </lineage>
</organism>
<dbReference type="InterPro" id="IPR014756">
    <property type="entry name" value="Ig_E-set"/>
</dbReference>
<gene>
    <name evidence="4" type="ORF">Acy02nite_74080</name>
</gene>
<protein>
    <recommendedName>
        <fullName evidence="3">IPT/TIG domain-containing protein</fullName>
    </recommendedName>
</protein>
<dbReference type="CDD" id="cd00102">
    <property type="entry name" value="IPT"/>
    <property type="match status" value="1"/>
</dbReference>
<evidence type="ECO:0000259" key="3">
    <source>
        <dbReference type="SMART" id="SM00429"/>
    </source>
</evidence>
<accession>A0A919IS97</accession>
<dbReference type="Proteomes" id="UP000619479">
    <property type="component" value="Unassembled WGS sequence"/>
</dbReference>
<feature type="chain" id="PRO_5037070499" description="IPT/TIG domain-containing protein" evidence="2">
    <location>
        <begin position="31"/>
        <end position="499"/>
    </location>
</feature>
<keyword evidence="5" id="KW-1185">Reference proteome</keyword>
<dbReference type="RefSeq" id="WP_203752057.1">
    <property type="nucleotide sequence ID" value="NZ_BAAAUC010000040.1"/>
</dbReference>
<comment type="caution">
    <text evidence="4">The sequence shown here is derived from an EMBL/GenBank/DDBJ whole genome shotgun (WGS) entry which is preliminary data.</text>
</comment>
<proteinExistence type="predicted"/>
<dbReference type="AlphaFoldDB" id="A0A919IS97"/>
<feature type="signal peptide" evidence="2">
    <location>
        <begin position="1"/>
        <end position="30"/>
    </location>
</feature>
<dbReference type="Gene3D" id="2.60.40.10">
    <property type="entry name" value="Immunoglobulins"/>
    <property type="match status" value="3"/>
</dbReference>
<dbReference type="PANTHER" id="PTHR46769:SF2">
    <property type="entry name" value="FIBROCYSTIN-L ISOFORM 2 PRECURSOR-RELATED"/>
    <property type="match status" value="1"/>
</dbReference>
<dbReference type="InterPro" id="IPR002909">
    <property type="entry name" value="IPT_dom"/>
</dbReference>
<dbReference type="GO" id="GO:0005975">
    <property type="term" value="P:carbohydrate metabolic process"/>
    <property type="evidence" value="ECO:0007669"/>
    <property type="project" value="UniProtKB-ARBA"/>
</dbReference>
<dbReference type="SMART" id="SM00429">
    <property type="entry name" value="IPT"/>
    <property type="match status" value="2"/>
</dbReference>
<dbReference type="Pfam" id="PF01833">
    <property type="entry name" value="TIG"/>
    <property type="match status" value="2"/>
</dbReference>
<dbReference type="SUPFAM" id="SSF81296">
    <property type="entry name" value="E set domains"/>
    <property type="match status" value="2"/>
</dbReference>
<name>A0A919IS97_9ACTN</name>
<reference evidence="4" key="1">
    <citation type="submission" date="2021-01" db="EMBL/GenBank/DDBJ databases">
        <title>Whole genome shotgun sequence of Actinoplanes cyaneus NBRC 14990.</title>
        <authorList>
            <person name="Komaki H."/>
            <person name="Tamura T."/>
        </authorList>
    </citation>
    <scope>NUCLEOTIDE SEQUENCE</scope>
    <source>
        <strain evidence="4">NBRC 14990</strain>
    </source>
</reference>
<keyword evidence="1 2" id="KW-0732">Signal</keyword>
<dbReference type="EMBL" id="BOMH01000063">
    <property type="protein sequence ID" value="GID69527.1"/>
    <property type="molecule type" value="Genomic_DNA"/>
</dbReference>